<feature type="domain" description="MoaB/Mog" evidence="2">
    <location>
        <begin position="4"/>
        <end position="170"/>
    </location>
</feature>
<dbReference type="OrthoDB" id="9801454at2"/>
<dbReference type="NCBIfam" id="NF001813">
    <property type="entry name" value="PRK00549.1"/>
    <property type="match status" value="1"/>
</dbReference>
<protein>
    <recommendedName>
        <fullName evidence="1">Putative competence-damage inducible protein</fullName>
    </recommendedName>
</protein>
<dbReference type="InterPro" id="IPR041424">
    <property type="entry name" value="CinA_KH"/>
</dbReference>
<reference evidence="3 4" key="1">
    <citation type="submission" date="2009-06" db="EMBL/GenBank/DDBJ databases">
        <title>The Genome Sequence of Lactobacillus coleohominis strain 101-4-CHN.</title>
        <authorList>
            <consortium name="The Broad Institute Genome Sequencing Platform"/>
            <person name="Ward D."/>
            <person name="Young S.K."/>
            <person name="Zeng Q."/>
            <person name="Koehrsen M."/>
            <person name="Alvarado L."/>
            <person name="Berlin A."/>
            <person name="Borenstein D."/>
            <person name="Chen Z."/>
            <person name="Engels R."/>
            <person name="Freedman E."/>
            <person name="Gellesch M."/>
            <person name="Goldberg J."/>
            <person name="Griggs A."/>
            <person name="Gujja S."/>
            <person name="Heiman D."/>
            <person name="Hepburn T."/>
            <person name="Howarth C."/>
            <person name="Jen D."/>
            <person name="Larson L."/>
            <person name="Lewis B."/>
            <person name="Mehta T."/>
            <person name="Park D."/>
            <person name="Pearson M."/>
            <person name="Roberts A."/>
            <person name="Saif S."/>
            <person name="Shea T."/>
            <person name="Shenoy N."/>
            <person name="Sisk P."/>
            <person name="Stolte C."/>
            <person name="Sykes S."/>
            <person name="Walk T."/>
            <person name="White J."/>
            <person name="Yandava C."/>
            <person name="Liu Y."/>
            <person name="Xu Q."/>
            <person name="Lander E."/>
            <person name="Nusbaum C."/>
            <person name="Galagan J."/>
            <person name="Birren B."/>
        </authorList>
    </citation>
    <scope>NUCLEOTIDE SEQUENCE [LARGE SCALE GENOMIC DNA]</scope>
    <source>
        <strain evidence="3 4">101-4-CHN</strain>
    </source>
</reference>
<dbReference type="NCBIfam" id="TIGR00200">
    <property type="entry name" value="cinA_nterm"/>
    <property type="match status" value="1"/>
</dbReference>
<dbReference type="InterPro" id="IPR008136">
    <property type="entry name" value="CinA_C"/>
</dbReference>
<dbReference type="SUPFAM" id="SSF142433">
    <property type="entry name" value="CinA-like"/>
    <property type="match status" value="1"/>
</dbReference>
<dbReference type="InterPro" id="IPR001453">
    <property type="entry name" value="MoaB/Mog_dom"/>
</dbReference>
<evidence type="ECO:0000259" key="2">
    <source>
        <dbReference type="SMART" id="SM00852"/>
    </source>
</evidence>
<dbReference type="Gene3D" id="3.40.980.10">
    <property type="entry name" value="MoaB/Mog-like domain"/>
    <property type="match status" value="1"/>
</dbReference>
<dbReference type="Gene3D" id="3.90.950.20">
    <property type="entry name" value="CinA-like"/>
    <property type="match status" value="1"/>
</dbReference>
<dbReference type="PANTHER" id="PTHR13939">
    <property type="entry name" value="NICOTINAMIDE-NUCLEOTIDE AMIDOHYDROLASE PNCC"/>
    <property type="match status" value="1"/>
</dbReference>
<dbReference type="InterPro" id="IPR036653">
    <property type="entry name" value="CinA-like_C"/>
</dbReference>
<dbReference type="Proteomes" id="UP000003987">
    <property type="component" value="Unassembled WGS sequence"/>
</dbReference>
<evidence type="ECO:0000313" key="4">
    <source>
        <dbReference type="Proteomes" id="UP000003987"/>
    </source>
</evidence>
<keyword evidence="4" id="KW-1185">Reference proteome</keyword>
<dbReference type="CDD" id="cd00885">
    <property type="entry name" value="cinA"/>
    <property type="match status" value="1"/>
</dbReference>
<accession>C7XWL0</accession>
<dbReference type="eggNOG" id="COG1546">
    <property type="taxonomic scope" value="Bacteria"/>
</dbReference>
<dbReference type="InterPro" id="IPR036425">
    <property type="entry name" value="MoaB/Mog-like_dom_sf"/>
</dbReference>
<evidence type="ECO:0000256" key="1">
    <source>
        <dbReference type="HAMAP-Rule" id="MF_00226"/>
    </source>
</evidence>
<dbReference type="eggNOG" id="COG1058">
    <property type="taxonomic scope" value="Bacteria"/>
</dbReference>
<name>C7XWL0_9LACO</name>
<dbReference type="Pfam" id="PF18146">
    <property type="entry name" value="CinA_KH"/>
    <property type="match status" value="1"/>
</dbReference>
<comment type="similarity">
    <text evidence="1">Belongs to the CinA family.</text>
</comment>
<evidence type="ECO:0000313" key="3">
    <source>
        <dbReference type="EMBL" id="EEU30008.1"/>
    </source>
</evidence>
<dbReference type="EMBL" id="GG698804">
    <property type="protein sequence ID" value="EEU30008.1"/>
    <property type="molecule type" value="Genomic_DNA"/>
</dbReference>
<dbReference type="PIRSF" id="PIRSF006728">
    <property type="entry name" value="CinA"/>
    <property type="match status" value="1"/>
</dbReference>
<dbReference type="RefSeq" id="WP_006916850.1">
    <property type="nucleotide sequence ID" value="NZ_GG698804.1"/>
</dbReference>
<dbReference type="SMART" id="SM00852">
    <property type="entry name" value="MoCF_biosynth"/>
    <property type="match status" value="1"/>
</dbReference>
<dbReference type="NCBIfam" id="TIGR00199">
    <property type="entry name" value="PncC_domain"/>
    <property type="match status" value="1"/>
</dbReference>
<dbReference type="InterPro" id="IPR008135">
    <property type="entry name" value="Competence-induced_CinA"/>
</dbReference>
<dbReference type="PANTHER" id="PTHR13939:SF0">
    <property type="entry name" value="NMN AMIDOHYDROLASE-LIKE PROTEIN YFAY"/>
    <property type="match status" value="1"/>
</dbReference>
<dbReference type="SUPFAM" id="SSF53218">
    <property type="entry name" value="Molybdenum cofactor biosynthesis proteins"/>
    <property type="match status" value="1"/>
</dbReference>
<dbReference type="AlphaFoldDB" id="C7XWL0"/>
<dbReference type="HAMAP" id="MF_00226_B">
    <property type="entry name" value="CinA_B"/>
    <property type="match status" value="1"/>
</dbReference>
<gene>
    <name evidence="1" type="primary">cinA</name>
    <name evidence="3" type="ORF">HMPREF0501_01013</name>
</gene>
<dbReference type="InterPro" id="IPR050101">
    <property type="entry name" value="CinA"/>
</dbReference>
<dbReference type="Pfam" id="PF00994">
    <property type="entry name" value="MoCF_biosynth"/>
    <property type="match status" value="1"/>
</dbReference>
<organism evidence="3 4">
    <name type="scientific">Limosilactobacillus coleohominis 101-4-CHN</name>
    <dbReference type="NCBI Taxonomy" id="575594"/>
    <lineage>
        <taxon>Bacteria</taxon>
        <taxon>Bacillati</taxon>
        <taxon>Bacillota</taxon>
        <taxon>Bacilli</taxon>
        <taxon>Lactobacillales</taxon>
        <taxon>Lactobacillaceae</taxon>
        <taxon>Limosilactobacillus</taxon>
    </lineage>
</organism>
<sequence>MNAEIISVGTELTLGEITNTNARFLADQLRQFDIHNYWQTTVDDQKERIVTAIRQAKQRAQLIFICGGLGPTADDVTMASVAQALNTDLVLDDMYWATVQDDFRQRHLTLSPENIRQAYYLKGGQALTNPVGLALGSIFSDHDHTYVVLPGPPREFQAMVTQSLRPHLEKLTSGRTIMNRVLHFVGYPESTLMDDIQKVMGTQTKVIATSYVQPDETQVRLTVFDCPMDVAQQRLDQAEEQIVSELGSYYFGSGEGLTLASQVVKHLKQLGMTISAAESLTAGLFQSTICSVPGASEVFTGGFVTYATEMKTKLLGIPEELINEHSVVSGEVAGAMAQHSRQLTGANLGIGFTGVAGPDGLAGHPVGEVWIGIANGQQTITKQLHLSQQMGRQAIRQQSVQRGLLAIEHLLKSLN</sequence>
<dbReference type="STRING" id="575594.HMPREF0501_01013"/>
<dbReference type="HOGENOM" id="CLU_030805_9_3_9"/>
<dbReference type="Gene3D" id="3.30.70.2860">
    <property type="match status" value="1"/>
</dbReference>
<proteinExistence type="inferred from homology"/>
<dbReference type="Pfam" id="PF02464">
    <property type="entry name" value="CinA"/>
    <property type="match status" value="1"/>
</dbReference>